<evidence type="ECO:0000313" key="1">
    <source>
        <dbReference type="EMBL" id="SVD13886.1"/>
    </source>
</evidence>
<reference evidence="1" key="1">
    <citation type="submission" date="2018-05" db="EMBL/GenBank/DDBJ databases">
        <authorList>
            <person name="Lanie J.A."/>
            <person name="Ng W.-L."/>
            <person name="Kazmierczak K.M."/>
            <person name="Andrzejewski T.M."/>
            <person name="Davidsen T.M."/>
            <person name="Wayne K.J."/>
            <person name="Tettelin H."/>
            <person name="Glass J.I."/>
            <person name="Rusch D."/>
            <person name="Podicherti R."/>
            <person name="Tsui H.-C.T."/>
            <person name="Winkler M.E."/>
        </authorList>
    </citation>
    <scope>NUCLEOTIDE SEQUENCE</scope>
</reference>
<sequence>MANLNKFGVPLSGNTSAVLMPKLAYRFRVTFTGLGGTGTDTKALTREIISVGRPQLTHDEIQIDVYNSRIFLAGKHTWEPIAIVMRDDINSDVITLLNSQVQNQVDHFEQSAAVAGSQYKFGSIIETLDGTSNSSSGTTVLDKWSLSGCFV</sequence>
<proteinExistence type="predicted"/>
<name>A0A382SVG3_9ZZZZ</name>
<gene>
    <name evidence="1" type="ORF">METZ01_LOCUS366740</name>
</gene>
<organism evidence="1">
    <name type="scientific">marine metagenome</name>
    <dbReference type="NCBI Taxonomy" id="408172"/>
    <lineage>
        <taxon>unclassified sequences</taxon>
        <taxon>metagenomes</taxon>
        <taxon>ecological metagenomes</taxon>
    </lineage>
</organism>
<feature type="non-terminal residue" evidence="1">
    <location>
        <position position="151"/>
    </location>
</feature>
<accession>A0A382SVG3</accession>
<dbReference type="EMBL" id="UINC01131901">
    <property type="protein sequence ID" value="SVD13886.1"/>
    <property type="molecule type" value="Genomic_DNA"/>
</dbReference>
<protein>
    <submittedName>
        <fullName evidence="1">Uncharacterized protein</fullName>
    </submittedName>
</protein>
<dbReference type="AlphaFoldDB" id="A0A382SVG3"/>